<comment type="caution">
    <text evidence="2">The sequence shown here is derived from an EMBL/GenBank/DDBJ whole genome shotgun (WGS) entry which is preliminary data.</text>
</comment>
<reference evidence="2" key="1">
    <citation type="submission" date="2021-06" db="EMBL/GenBank/DDBJ databases">
        <authorList>
            <person name="Kallberg Y."/>
            <person name="Tangrot J."/>
            <person name="Rosling A."/>
        </authorList>
    </citation>
    <scope>NUCLEOTIDE SEQUENCE</scope>
    <source>
        <strain evidence="2">UK204</strain>
    </source>
</reference>
<sequence>MKKNKEKEANHVSESRNRPDEIQSIFDDFSQNICNVIIDSFSCDNEVLMIDNDHYQSVKVTRLAGIRKREENMTNFVG</sequence>
<evidence type="ECO:0000256" key="1">
    <source>
        <dbReference type="SAM" id="MobiDB-lite"/>
    </source>
</evidence>
<gene>
    <name evidence="2" type="ORF">FCALED_LOCUS7153</name>
</gene>
<protein>
    <submittedName>
        <fullName evidence="2">5157_t:CDS:1</fullName>
    </submittedName>
</protein>
<dbReference type="AlphaFoldDB" id="A0A9N9BQW7"/>
<dbReference type="Proteomes" id="UP000789570">
    <property type="component" value="Unassembled WGS sequence"/>
</dbReference>
<accession>A0A9N9BQW7</accession>
<evidence type="ECO:0000313" key="3">
    <source>
        <dbReference type="Proteomes" id="UP000789570"/>
    </source>
</evidence>
<dbReference type="EMBL" id="CAJVPQ010001838">
    <property type="protein sequence ID" value="CAG8572175.1"/>
    <property type="molecule type" value="Genomic_DNA"/>
</dbReference>
<name>A0A9N9BQW7_9GLOM</name>
<feature type="non-terminal residue" evidence="2">
    <location>
        <position position="78"/>
    </location>
</feature>
<organism evidence="2 3">
    <name type="scientific">Funneliformis caledonium</name>
    <dbReference type="NCBI Taxonomy" id="1117310"/>
    <lineage>
        <taxon>Eukaryota</taxon>
        <taxon>Fungi</taxon>
        <taxon>Fungi incertae sedis</taxon>
        <taxon>Mucoromycota</taxon>
        <taxon>Glomeromycotina</taxon>
        <taxon>Glomeromycetes</taxon>
        <taxon>Glomerales</taxon>
        <taxon>Glomeraceae</taxon>
        <taxon>Funneliformis</taxon>
    </lineage>
</organism>
<keyword evidence="3" id="KW-1185">Reference proteome</keyword>
<proteinExistence type="predicted"/>
<evidence type="ECO:0000313" key="2">
    <source>
        <dbReference type="EMBL" id="CAG8572175.1"/>
    </source>
</evidence>
<feature type="region of interest" description="Disordered" evidence="1">
    <location>
        <begin position="1"/>
        <end position="21"/>
    </location>
</feature>